<evidence type="ECO:0000313" key="2">
    <source>
        <dbReference type="Proteomes" id="UP001390339"/>
    </source>
</evidence>
<proteinExistence type="predicted"/>
<evidence type="ECO:0000313" key="1">
    <source>
        <dbReference type="EMBL" id="KAK8851135.1"/>
    </source>
</evidence>
<reference evidence="1 2" key="1">
    <citation type="journal article" date="2024" name="IMA Fungus">
        <title>Apiospora arundinis, a panoply of carbohydrate-active enzymes and secondary metabolites.</title>
        <authorList>
            <person name="Sorensen T."/>
            <person name="Petersen C."/>
            <person name="Muurmann A.T."/>
            <person name="Christiansen J.V."/>
            <person name="Brundto M.L."/>
            <person name="Overgaard C.K."/>
            <person name="Boysen A.T."/>
            <person name="Wollenberg R.D."/>
            <person name="Larsen T.O."/>
            <person name="Sorensen J.L."/>
            <person name="Nielsen K.L."/>
            <person name="Sondergaard T.E."/>
        </authorList>
    </citation>
    <scope>NUCLEOTIDE SEQUENCE [LARGE SCALE GENOMIC DNA]</scope>
    <source>
        <strain evidence="1 2">AAU 773</strain>
    </source>
</reference>
<accession>A0ABR2HPW8</accession>
<sequence>MAIEPRLVRHKDFSGRKWTPPPPLLGVCCEARSFLLQHSYTMAFISSDSAQYHYVDFEVDTISLAQCDLGDYPREHKWIQQLSIVCWDTESYFHKHQLYLREMPALKDLTIHHWETGPGDHDWWRSWNGILDLYYSCGDPVPYFVRVLGPPNVDIPEINRNNYRKVERDDRRRRLAEITDDSDDYFSVSSDTEEELDSTDRV</sequence>
<comment type="caution">
    <text evidence="1">The sequence shown here is derived from an EMBL/GenBank/DDBJ whole genome shotgun (WGS) entry which is preliminary data.</text>
</comment>
<name>A0ABR2HPW8_9PEZI</name>
<protein>
    <submittedName>
        <fullName evidence="1">Uncharacterized protein</fullName>
    </submittedName>
</protein>
<dbReference type="Proteomes" id="UP001390339">
    <property type="component" value="Unassembled WGS sequence"/>
</dbReference>
<keyword evidence="2" id="KW-1185">Reference proteome</keyword>
<dbReference type="EMBL" id="JAPCWZ010000009">
    <property type="protein sequence ID" value="KAK8851135.1"/>
    <property type="molecule type" value="Genomic_DNA"/>
</dbReference>
<organism evidence="1 2">
    <name type="scientific">Apiospora arundinis</name>
    <dbReference type="NCBI Taxonomy" id="335852"/>
    <lineage>
        <taxon>Eukaryota</taxon>
        <taxon>Fungi</taxon>
        <taxon>Dikarya</taxon>
        <taxon>Ascomycota</taxon>
        <taxon>Pezizomycotina</taxon>
        <taxon>Sordariomycetes</taxon>
        <taxon>Xylariomycetidae</taxon>
        <taxon>Amphisphaeriales</taxon>
        <taxon>Apiosporaceae</taxon>
        <taxon>Apiospora</taxon>
    </lineage>
</organism>
<gene>
    <name evidence="1" type="ORF">PGQ11_013614</name>
</gene>